<reference evidence="5" key="2">
    <citation type="submission" date="2016-05" db="EMBL/GenBank/DDBJ databases">
        <authorList>
            <person name="Lavstsen T."/>
            <person name="Jespersen J.S."/>
        </authorList>
    </citation>
    <scope>NUCLEOTIDE SEQUENCE [LARGE SCALE GENOMIC DNA]</scope>
</reference>
<evidence type="ECO:0000256" key="1">
    <source>
        <dbReference type="ARBA" id="ARBA00004123"/>
    </source>
</evidence>
<dbReference type="PANTHER" id="PTHR13348">
    <property type="entry name" value="RIBONUCLEASE P SUBUNIT P29"/>
    <property type="match status" value="1"/>
</dbReference>
<dbReference type="Gene3D" id="2.30.30.210">
    <property type="entry name" value="Ribonuclease P/MRP, subunit p29"/>
    <property type="match status" value="1"/>
</dbReference>
<dbReference type="SUPFAM" id="SSF101744">
    <property type="entry name" value="Rof/RNase P subunit-like"/>
    <property type="match status" value="1"/>
</dbReference>
<evidence type="ECO:0000313" key="7">
    <source>
        <dbReference type="Proteomes" id="UP000078555"/>
    </source>
</evidence>
<dbReference type="InterPro" id="IPR016848">
    <property type="entry name" value="RNase_P/MRP_Rpp29-subunit"/>
</dbReference>
<accession>A0A1A8Z3E7</accession>
<keyword evidence="7" id="KW-1185">Reference proteome</keyword>
<dbReference type="GO" id="GO:0006364">
    <property type="term" value="P:rRNA processing"/>
    <property type="evidence" value="ECO:0007669"/>
    <property type="project" value="TreeGrafter"/>
</dbReference>
<reference evidence="6 7" key="1">
    <citation type="submission" date="2016-05" db="EMBL/GenBank/DDBJ databases">
        <authorList>
            <person name="Naeem Raeece"/>
        </authorList>
    </citation>
    <scope>NUCLEOTIDE SEQUENCE [LARGE SCALE GENOMIC DNA]</scope>
</reference>
<evidence type="ECO:0000313" key="5">
    <source>
        <dbReference type="EMBL" id="SBT38393.1"/>
    </source>
</evidence>
<sequence length="337" mass="38638">MQNELTQTMEENTQGEISKKRKIDENKHVNYYAHGGNHLSRNAEKNSNKFSNANVAHSRKFLRNDYNRGSHYNPAIGPRSFPPQPCDVAANFGGNGPSTQGTNSSFGNYGNRGNYANHNNYGNNYINGRGVHNEVNPHPFINYNPSKFTTASDPQNKEELELKAPTRIFLQKNLPSEKSVIQMEKENMILQKKEKAGLSSREYTKYNVRTENDTSYEHARKLNILWSVYVCELLDVTHSKELSLDTINEMEFNGAQIEIHKSRCATYIGIKGIVILETQYAFKIVTPDNKILVILKNKTVFIIYIQDKQYYLHGVQIMRDPALKSAKRYKKLQNRVI</sequence>
<feature type="compositionally biased region" description="Polar residues" evidence="3">
    <location>
        <begin position="1"/>
        <end position="16"/>
    </location>
</feature>
<dbReference type="SMART" id="SM00538">
    <property type="entry name" value="POP4"/>
    <property type="match status" value="1"/>
</dbReference>
<evidence type="ECO:0000256" key="2">
    <source>
        <dbReference type="ARBA" id="ARBA00006181"/>
    </source>
</evidence>
<dbReference type="GO" id="GO:0000172">
    <property type="term" value="C:ribonuclease MRP complex"/>
    <property type="evidence" value="ECO:0007669"/>
    <property type="project" value="InterPro"/>
</dbReference>
<feature type="region of interest" description="Disordered" evidence="3">
    <location>
        <begin position="1"/>
        <end position="23"/>
    </location>
</feature>
<dbReference type="PANTHER" id="PTHR13348:SF0">
    <property type="entry name" value="RIBONUCLEASE P PROTEIN SUBUNIT P29"/>
    <property type="match status" value="1"/>
</dbReference>
<comment type="subcellular location">
    <subcellularLocation>
        <location evidence="1">Nucleus</location>
    </subcellularLocation>
</comment>
<dbReference type="Proteomes" id="UP000078555">
    <property type="component" value="Unassembled WGS sequence"/>
</dbReference>
<comment type="similarity">
    <text evidence="2">Belongs to the eukaryotic/archaeal RNase P protein component 1 family.</text>
</comment>
<organism evidence="5 6">
    <name type="scientific">Plasmodium ovale wallikeri</name>
    <dbReference type="NCBI Taxonomy" id="864142"/>
    <lineage>
        <taxon>Eukaryota</taxon>
        <taxon>Sar</taxon>
        <taxon>Alveolata</taxon>
        <taxon>Apicomplexa</taxon>
        <taxon>Aconoidasida</taxon>
        <taxon>Haemosporida</taxon>
        <taxon>Plasmodiidae</taxon>
        <taxon>Plasmodium</taxon>
        <taxon>Plasmodium (Plasmodium)</taxon>
    </lineage>
</organism>
<evidence type="ECO:0000313" key="6">
    <source>
        <dbReference type="Proteomes" id="UP000078550"/>
    </source>
</evidence>
<dbReference type="Proteomes" id="UP000078550">
    <property type="component" value="Unassembled WGS sequence"/>
</dbReference>
<dbReference type="InterPro" id="IPR023534">
    <property type="entry name" value="Rof/RNase_P-like"/>
</dbReference>
<proteinExistence type="inferred from homology"/>
<dbReference type="InterPro" id="IPR002730">
    <property type="entry name" value="Rpp29/RNP1"/>
</dbReference>
<protein>
    <submittedName>
        <fullName evidence="5">Ribonuclease P protein subunit p29, putative (POP4)</fullName>
    </submittedName>
</protein>
<name>A0A1A8Z3E7_PLAOA</name>
<dbReference type="GO" id="GO:0005634">
    <property type="term" value="C:nucleus"/>
    <property type="evidence" value="ECO:0007669"/>
    <property type="project" value="UniProtKB-SubCell"/>
</dbReference>
<dbReference type="GO" id="GO:0001682">
    <property type="term" value="P:tRNA 5'-leader removal"/>
    <property type="evidence" value="ECO:0007669"/>
    <property type="project" value="InterPro"/>
</dbReference>
<dbReference type="InterPro" id="IPR036980">
    <property type="entry name" value="RNase_P/MRP_Rpp29_sf"/>
</dbReference>
<gene>
    <name evidence="4" type="ORF">POVWA1_036410</name>
    <name evidence="5" type="ORF">POVWA2_035710</name>
</gene>
<dbReference type="EMBL" id="FLRE01000137">
    <property type="protein sequence ID" value="SBT38393.1"/>
    <property type="molecule type" value="Genomic_DNA"/>
</dbReference>
<dbReference type="GO" id="GO:0030677">
    <property type="term" value="C:ribonuclease P complex"/>
    <property type="evidence" value="ECO:0007669"/>
    <property type="project" value="InterPro"/>
</dbReference>
<dbReference type="GO" id="GO:0033204">
    <property type="term" value="F:ribonuclease P RNA binding"/>
    <property type="evidence" value="ECO:0007669"/>
    <property type="project" value="InterPro"/>
</dbReference>
<dbReference type="AlphaFoldDB" id="A0A1A8Z3E7"/>
<dbReference type="EMBL" id="FLRD01000106">
    <property type="protein sequence ID" value="SBT37693.1"/>
    <property type="molecule type" value="Genomic_DNA"/>
</dbReference>
<evidence type="ECO:0000256" key="3">
    <source>
        <dbReference type="SAM" id="MobiDB-lite"/>
    </source>
</evidence>
<dbReference type="Pfam" id="PF01868">
    <property type="entry name" value="RNase_P-MRP_p29"/>
    <property type="match status" value="1"/>
</dbReference>
<evidence type="ECO:0000313" key="4">
    <source>
        <dbReference type="EMBL" id="SBT37693.1"/>
    </source>
</evidence>